<dbReference type="Gene3D" id="3.10.180.10">
    <property type="entry name" value="2,3-Dihydroxybiphenyl 1,2-Dioxygenase, domain 1"/>
    <property type="match status" value="1"/>
</dbReference>
<protein>
    <recommendedName>
        <fullName evidence="3">VOC domain-containing protein</fullName>
    </recommendedName>
</protein>
<comment type="similarity">
    <text evidence="1">Belongs to the methylmalonyl-CoA epimerase family.</text>
</comment>
<sequence>MVNVFTDQKYLPNVGWQNMEAVVANNAPQKTTSISVESLDHISIAVPDLAQAIDLYREKFGCVVSNPMELLEQGIRIAYVGLGNAKLELMEPLGSSSPISKFLENHPAGGLHHFCLTTNDVSEAAATANNSGMRVLGGDTLTIGHHGKKLFFIHPKDTLGSLIEIEETLAKDN</sequence>
<dbReference type="GO" id="GO:0046872">
    <property type="term" value="F:metal ion binding"/>
    <property type="evidence" value="ECO:0007669"/>
    <property type="project" value="UniProtKB-KW"/>
</dbReference>
<evidence type="ECO:0000256" key="2">
    <source>
        <dbReference type="ARBA" id="ARBA00022723"/>
    </source>
</evidence>
<name>A0A381W155_9ZZZZ</name>
<keyword evidence="2" id="KW-0479">Metal-binding</keyword>
<dbReference type="InterPro" id="IPR037523">
    <property type="entry name" value="VOC_core"/>
</dbReference>
<organism evidence="4">
    <name type="scientific">marine metagenome</name>
    <dbReference type="NCBI Taxonomy" id="408172"/>
    <lineage>
        <taxon>unclassified sequences</taxon>
        <taxon>metagenomes</taxon>
        <taxon>ecological metagenomes</taxon>
    </lineage>
</organism>
<dbReference type="Pfam" id="PF13669">
    <property type="entry name" value="Glyoxalase_4"/>
    <property type="match status" value="1"/>
</dbReference>
<evidence type="ECO:0000256" key="1">
    <source>
        <dbReference type="ARBA" id="ARBA00009308"/>
    </source>
</evidence>
<dbReference type="InterPro" id="IPR029068">
    <property type="entry name" value="Glyas_Bleomycin-R_OHBP_Dase"/>
</dbReference>
<dbReference type="GO" id="GO:0046491">
    <property type="term" value="P:L-methylmalonyl-CoA metabolic process"/>
    <property type="evidence" value="ECO:0007669"/>
    <property type="project" value="TreeGrafter"/>
</dbReference>
<dbReference type="GO" id="GO:0004493">
    <property type="term" value="F:methylmalonyl-CoA epimerase activity"/>
    <property type="evidence" value="ECO:0007669"/>
    <property type="project" value="TreeGrafter"/>
</dbReference>
<evidence type="ECO:0000259" key="3">
    <source>
        <dbReference type="PROSITE" id="PS51819"/>
    </source>
</evidence>
<dbReference type="PANTHER" id="PTHR43048:SF3">
    <property type="entry name" value="METHYLMALONYL-COA EPIMERASE, MITOCHONDRIAL"/>
    <property type="match status" value="1"/>
</dbReference>
<dbReference type="CDD" id="cd07249">
    <property type="entry name" value="MMCE"/>
    <property type="match status" value="1"/>
</dbReference>
<accession>A0A381W155</accession>
<dbReference type="InterPro" id="IPR017515">
    <property type="entry name" value="MeMalonyl-CoA_epimerase"/>
</dbReference>
<proteinExistence type="inferred from homology"/>
<dbReference type="AlphaFoldDB" id="A0A381W155"/>
<evidence type="ECO:0000313" key="4">
    <source>
        <dbReference type="EMBL" id="SVA46265.1"/>
    </source>
</evidence>
<dbReference type="InterPro" id="IPR051785">
    <property type="entry name" value="MMCE/EMCE_epimerase"/>
</dbReference>
<dbReference type="PANTHER" id="PTHR43048">
    <property type="entry name" value="METHYLMALONYL-COA EPIMERASE"/>
    <property type="match status" value="1"/>
</dbReference>
<feature type="domain" description="VOC" evidence="3">
    <location>
        <begin position="38"/>
        <end position="168"/>
    </location>
</feature>
<dbReference type="PROSITE" id="PS51819">
    <property type="entry name" value="VOC"/>
    <property type="match status" value="1"/>
</dbReference>
<dbReference type="EMBL" id="UINC01010400">
    <property type="protein sequence ID" value="SVA46265.1"/>
    <property type="molecule type" value="Genomic_DNA"/>
</dbReference>
<dbReference type="NCBIfam" id="TIGR03081">
    <property type="entry name" value="metmalonyl_epim"/>
    <property type="match status" value="1"/>
</dbReference>
<gene>
    <name evidence="4" type="ORF">METZ01_LOCUS99119</name>
</gene>
<reference evidence="4" key="1">
    <citation type="submission" date="2018-05" db="EMBL/GenBank/DDBJ databases">
        <authorList>
            <person name="Lanie J.A."/>
            <person name="Ng W.-L."/>
            <person name="Kazmierczak K.M."/>
            <person name="Andrzejewski T.M."/>
            <person name="Davidsen T.M."/>
            <person name="Wayne K.J."/>
            <person name="Tettelin H."/>
            <person name="Glass J.I."/>
            <person name="Rusch D."/>
            <person name="Podicherti R."/>
            <person name="Tsui H.-C.T."/>
            <person name="Winkler M.E."/>
        </authorList>
    </citation>
    <scope>NUCLEOTIDE SEQUENCE</scope>
</reference>
<dbReference type="SUPFAM" id="SSF54593">
    <property type="entry name" value="Glyoxalase/Bleomycin resistance protein/Dihydroxybiphenyl dioxygenase"/>
    <property type="match status" value="1"/>
</dbReference>